<dbReference type="AlphaFoldDB" id="A0A1L9NZJ7"/>
<protein>
    <recommendedName>
        <fullName evidence="4">DUF2147 domain-containing protein</fullName>
    </recommendedName>
</protein>
<dbReference type="OrthoDB" id="7858344at2"/>
<keyword evidence="1" id="KW-0732">Signal</keyword>
<evidence type="ECO:0000256" key="1">
    <source>
        <dbReference type="SAM" id="SignalP"/>
    </source>
</evidence>
<evidence type="ECO:0008006" key="4">
    <source>
        <dbReference type="Google" id="ProtNLM"/>
    </source>
</evidence>
<reference evidence="2 3" key="1">
    <citation type="submission" date="2016-10" db="EMBL/GenBank/DDBJ databases">
        <title>Genome sequence of Planktotalea frisia SH6-1.</title>
        <authorList>
            <person name="Poehlein A."/>
            <person name="Bakenhus I."/>
            <person name="Voget S."/>
            <person name="Brinkhoff T."/>
            <person name="Simon M."/>
        </authorList>
    </citation>
    <scope>NUCLEOTIDE SEQUENCE [LARGE SCALE GENOMIC DNA]</scope>
    <source>
        <strain evidence="2 3">SH6-1</strain>
    </source>
</reference>
<comment type="caution">
    <text evidence="2">The sequence shown here is derived from an EMBL/GenBank/DDBJ whole genome shotgun (WGS) entry which is preliminary data.</text>
</comment>
<accession>A0A1L9NZJ7</accession>
<organism evidence="2 3">
    <name type="scientific">Planktotalea frisia</name>
    <dbReference type="NCBI Taxonomy" id="696762"/>
    <lineage>
        <taxon>Bacteria</taxon>
        <taxon>Pseudomonadati</taxon>
        <taxon>Pseudomonadota</taxon>
        <taxon>Alphaproteobacteria</taxon>
        <taxon>Rhodobacterales</taxon>
        <taxon>Paracoccaceae</taxon>
        <taxon>Planktotalea</taxon>
    </lineage>
</organism>
<feature type="signal peptide" evidence="1">
    <location>
        <begin position="1"/>
        <end position="18"/>
    </location>
</feature>
<proteinExistence type="predicted"/>
<keyword evidence="3" id="KW-1185">Reference proteome</keyword>
<sequence length="159" mass="17438">MMRIVTCALLVLSGAALADPMAEMQGAWNGSGWARETPDGPQETVRCRLKNTYDADVLTIKGRCAVPGRKLTLSGEIKSDAGSEEITGHWFNPDGLGLVRIKGVQRGDILAFTFRVKDPETGRDIAQNVEWRVSSDGLRLRATDRSNPDAMMSDISFKR</sequence>
<gene>
    <name evidence="2" type="ORF">PFRI_10080</name>
</gene>
<evidence type="ECO:0000313" key="2">
    <source>
        <dbReference type="EMBL" id="OJI94709.1"/>
    </source>
</evidence>
<dbReference type="RefSeq" id="WP_072629653.1">
    <property type="nucleotide sequence ID" value="NZ_MLCB01000090.1"/>
</dbReference>
<name>A0A1L9NZJ7_9RHOB</name>
<dbReference type="EMBL" id="MLCB01000090">
    <property type="protein sequence ID" value="OJI94709.1"/>
    <property type="molecule type" value="Genomic_DNA"/>
</dbReference>
<feature type="chain" id="PRO_5013109553" description="DUF2147 domain-containing protein" evidence="1">
    <location>
        <begin position="19"/>
        <end position="159"/>
    </location>
</feature>
<evidence type="ECO:0000313" key="3">
    <source>
        <dbReference type="Proteomes" id="UP000184514"/>
    </source>
</evidence>
<dbReference type="Proteomes" id="UP000184514">
    <property type="component" value="Unassembled WGS sequence"/>
</dbReference>